<evidence type="ECO:0000256" key="9">
    <source>
        <dbReference type="ARBA" id="ARBA00023136"/>
    </source>
</evidence>
<evidence type="ECO:0000256" key="6">
    <source>
        <dbReference type="ARBA" id="ARBA00022741"/>
    </source>
</evidence>
<dbReference type="Pfam" id="PF00005">
    <property type="entry name" value="ABC_tran"/>
    <property type="match status" value="1"/>
</dbReference>
<keyword evidence="3" id="KW-0813">Transport</keyword>
<keyword evidence="4" id="KW-1003">Cell membrane</keyword>
<evidence type="ECO:0000256" key="8">
    <source>
        <dbReference type="ARBA" id="ARBA00022967"/>
    </source>
</evidence>
<evidence type="ECO:0000256" key="3">
    <source>
        <dbReference type="ARBA" id="ARBA00022448"/>
    </source>
</evidence>
<dbReference type="Proteomes" id="UP000095746">
    <property type="component" value="Unassembled WGS sequence"/>
</dbReference>
<evidence type="ECO:0000313" key="12">
    <source>
        <dbReference type="EMBL" id="MDB7905007.1"/>
    </source>
</evidence>
<dbReference type="EC" id="3.6.3.-" evidence="11"/>
<evidence type="ECO:0000313" key="15">
    <source>
        <dbReference type="Proteomes" id="UP000095746"/>
    </source>
</evidence>
<dbReference type="Gene3D" id="3.40.50.300">
    <property type="entry name" value="P-loop containing nucleotide triphosphate hydrolases"/>
    <property type="match status" value="1"/>
</dbReference>
<dbReference type="InterPro" id="IPR003593">
    <property type="entry name" value="AAA+_ATPase"/>
</dbReference>
<keyword evidence="8" id="KW-1278">Translocase</keyword>
<dbReference type="Proteomes" id="UP001211006">
    <property type="component" value="Unassembled WGS sequence"/>
</dbReference>
<sequence>MTPVLELQDLHVLLCTHRHQGVELVKGVSFSVYPGECLGILGESGSGKSMSMKAAMGLLDHSFHVLGSAKFQGEELLGRSDEELRRLRGGQVGIILQNPMTCFDPLYRIGAQIAETFAAHNDWSKADIRQRSLEMLEKMRIRNPEEVLEKYPHQLSGGMLQRIMIGIATSMKPSLLIADEPTTAIDAITQFEILDELLRIKQEHQTAMVFISHDLNAISRVADRIVVLNQGLVVDQGDFQHILHHATDSYTKLLVEKRTDVMRRYSQVLGGKERVYA</sequence>
<dbReference type="InterPro" id="IPR050388">
    <property type="entry name" value="ABC_Ni/Peptide_Import"/>
</dbReference>
<dbReference type="EMBL" id="JAQLWV010000014">
    <property type="protein sequence ID" value="MDB7933594.1"/>
    <property type="molecule type" value="Genomic_DNA"/>
</dbReference>
<dbReference type="AlphaFoldDB" id="A0A174FNG3"/>
<protein>
    <submittedName>
        <fullName evidence="12">ABC transporter ATP-binding protein</fullName>
    </submittedName>
    <submittedName>
        <fullName evidence="14">ATP-binding cassette domain-containing protein</fullName>
    </submittedName>
    <submittedName>
        <fullName evidence="11">Glutathione import ATP-binding protein GsiA</fullName>
        <ecNumber evidence="11">3.6.3.-</ecNumber>
    </submittedName>
</protein>
<dbReference type="PROSITE" id="PS00211">
    <property type="entry name" value="ABC_TRANSPORTER_1"/>
    <property type="match status" value="1"/>
</dbReference>
<dbReference type="PANTHER" id="PTHR43297">
    <property type="entry name" value="OLIGOPEPTIDE TRANSPORT ATP-BINDING PROTEIN APPD"/>
    <property type="match status" value="1"/>
</dbReference>
<dbReference type="GO" id="GO:0005886">
    <property type="term" value="C:plasma membrane"/>
    <property type="evidence" value="ECO:0007669"/>
    <property type="project" value="UniProtKB-SubCell"/>
</dbReference>
<keyword evidence="11" id="KW-0378">Hydrolase</keyword>
<evidence type="ECO:0000259" key="10">
    <source>
        <dbReference type="PROSITE" id="PS50893"/>
    </source>
</evidence>
<evidence type="ECO:0000256" key="7">
    <source>
        <dbReference type="ARBA" id="ARBA00022840"/>
    </source>
</evidence>
<proteinExistence type="inferred from homology"/>
<dbReference type="GeneID" id="89522046"/>
<evidence type="ECO:0000256" key="1">
    <source>
        <dbReference type="ARBA" id="ARBA00004202"/>
    </source>
</evidence>
<evidence type="ECO:0000256" key="4">
    <source>
        <dbReference type="ARBA" id="ARBA00022475"/>
    </source>
</evidence>
<dbReference type="EMBL" id="CYZT01000104">
    <property type="protein sequence ID" value="CUO50418.1"/>
    <property type="molecule type" value="Genomic_DNA"/>
</dbReference>
<dbReference type="CDD" id="cd03257">
    <property type="entry name" value="ABC_NikE_OppD_transporters"/>
    <property type="match status" value="1"/>
</dbReference>
<keyword evidence="5" id="KW-0997">Cell inner membrane</keyword>
<evidence type="ECO:0000313" key="13">
    <source>
        <dbReference type="EMBL" id="MDB7933594.1"/>
    </source>
</evidence>
<dbReference type="InterPro" id="IPR017871">
    <property type="entry name" value="ABC_transporter-like_CS"/>
</dbReference>
<keyword evidence="7 11" id="KW-0067">ATP-binding</keyword>
<dbReference type="InterPro" id="IPR027417">
    <property type="entry name" value="P-loop_NTPase"/>
</dbReference>
<comment type="subcellular location">
    <subcellularLocation>
        <location evidence="1">Cell membrane</location>
        <topology evidence="1">Peripheral membrane protein</topology>
    </subcellularLocation>
</comment>
<dbReference type="PANTHER" id="PTHR43297:SF14">
    <property type="entry name" value="ATPASE AAA-TYPE CORE DOMAIN-CONTAINING PROTEIN"/>
    <property type="match status" value="1"/>
</dbReference>
<reference evidence="14 16" key="2">
    <citation type="journal article" date="2019" name="Nat. Med.">
        <title>A library of human gut bacterial isolates paired with longitudinal multiomics data enables mechanistic microbiome research.</title>
        <authorList>
            <person name="Poyet M."/>
            <person name="Groussin M."/>
            <person name="Gibbons S.M."/>
            <person name="Avila-Pacheco J."/>
            <person name="Jiang X."/>
            <person name="Kearney S.M."/>
            <person name="Perrotta A.R."/>
            <person name="Berdy B."/>
            <person name="Zhao S."/>
            <person name="Lieberman T.D."/>
            <person name="Swanson P.K."/>
            <person name="Smith M."/>
            <person name="Roesemann S."/>
            <person name="Alexander J.E."/>
            <person name="Rich S.A."/>
            <person name="Livny J."/>
            <person name="Vlamakis H."/>
            <person name="Clish C."/>
            <person name="Bullock K."/>
            <person name="Deik A."/>
            <person name="Scott J."/>
            <person name="Pierce K.A."/>
            <person name="Xavier R.J."/>
            <person name="Alm E.J."/>
        </authorList>
    </citation>
    <scope>NUCLEOTIDE SEQUENCE [LARGE SCALE GENOMIC DNA]</scope>
    <source>
        <strain evidence="14 16">BIOML-A5</strain>
    </source>
</reference>
<dbReference type="Proteomes" id="UP000429811">
    <property type="component" value="Unassembled WGS sequence"/>
</dbReference>
<comment type="similarity">
    <text evidence="2">Belongs to the ABC transporter superfamily.</text>
</comment>
<organism evidence="11 15">
    <name type="scientific">Flavonifractor plautii</name>
    <name type="common">Fusobacterium plautii</name>
    <dbReference type="NCBI Taxonomy" id="292800"/>
    <lineage>
        <taxon>Bacteria</taxon>
        <taxon>Bacillati</taxon>
        <taxon>Bacillota</taxon>
        <taxon>Clostridia</taxon>
        <taxon>Eubacteriales</taxon>
        <taxon>Oscillospiraceae</taxon>
        <taxon>Flavonifractor</taxon>
    </lineage>
</organism>
<dbReference type="PROSITE" id="PS50893">
    <property type="entry name" value="ABC_TRANSPORTER_2"/>
    <property type="match status" value="1"/>
</dbReference>
<keyword evidence="6" id="KW-0547">Nucleotide-binding</keyword>
<dbReference type="GO" id="GO:0005524">
    <property type="term" value="F:ATP binding"/>
    <property type="evidence" value="ECO:0007669"/>
    <property type="project" value="UniProtKB-KW"/>
</dbReference>
<dbReference type="GO" id="GO:0016887">
    <property type="term" value="F:ATP hydrolysis activity"/>
    <property type="evidence" value="ECO:0007669"/>
    <property type="project" value="InterPro"/>
</dbReference>
<reference evidence="12" key="3">
    <citation type="submission" date="2023-01" db="EMBL/GenBank/DDBJ databases">
        <title>Human gut microbiome strain richness.</title>
        <authorList>
            <person name="Chen-Liaw A."/>
        </authorList>
    </citation>
    <scope>NUCLEOTIDE SEQUENCE</scope>
    <source>
        <strain evidence="13">1001287st1_F4_1001285I_161205</strain>
        <strain evidence="12">2225st1_A6_2225SCRN_200828</strain>
    </source>
</reference>
<dbReference type="SMART" id="SM00382">
    <property type="entry name" value="AAA"/>
    <property type="match status" value="1"/>
</dbReference>
<evidence type="ECO:0000313" key="16">
    <source>
        <dbReference type="Proteomes" id="UP000429811"/>
    </source>
</evidence>
<dbReference type="SUPFAM" id="SSF52540">
    <property type="entry name" value="P-loop containing nucleoside triphosphate hydrolases"/>
    <property type="match status" value="1"/>
</dbReference>
<keyword evidence="9" id="KW-0472">Membrane</keyword>
<feature type="domain" description="ABC transporter" evidence="10">
    <location>
        <begin position="5"/>
        <end position="255"/>
    </location>
</feature>
<evidence type="ECO:0000313" key="14">
    <source>
        <dbReference type="EMBL" id="MSB49580.1"/>
    </source>
</evidence>
<dbReference type="InterPro" id="IPR003439">
    <property type="entry name" value="ABC_transporter-like_ATP-bd"/>
</dbReference>
<evidence type="ECO:0000256" key="5">
    <source>
        <dbReference type="ARBA" id="ARBA00022519"/>
    </source>
</evidence>
<dbReference type="EMBL" id="JAQLWO010000002">
    <property type="protein sequence ID" value="MDB7905007.1"/>
    <property type="molecule type" value="Genomic_DNA"/>
</dbReference>
<dbReference type="RefSeq" id="WP_009259379.1">
    <property type="nucleotide sequence ID" value="NZ_BAABXT010000001.1"/>
</dbReference>
<dbReference type="EMBL" id="WKPO01000018">
    <property type="protein sequence ID" value="MSB49580.1"/>
    <property type="molecule type" value="Genomic_DNA"/>
</dbReference>
<name>A0A174FNG3_FLAPL</name>
<accession>A0A174FNG3</accession>
<dbReference type="Proteomes" id="UP001211173">
    <property type="component" value="Unassembled WGS sequence"/>
</dbReference>
<gene>
    <name evidence="11" type="primary">gsiA_17</name>
    <name evidence="11" type="ORF">ERS852411_01657</name>
    <name evidence="14" type="ORF">GKE90_12895</name>
    <name evidence="12" type="ORF">PND83_03360</name>
    <name evidence="13" type="ORF">PNE06_10965</name>
</gene>
<reference evidence="11 15" key="1">
    <citation type="submission" date="2015-09" db="EMBL/GenBank/DDBJ databases">
        <authorList>
            <consortium name="Pathogen Informatics"/>
        </authorList>
    </citation>
    <scope>NUCLEOTIDE SEQUENCE [LARGE SCALE GENOMIC DNA]</scope>
    <source>
        <strain evidence="11 15">2789STDY5608854</strain>
    </source>
</reference>
<evidence type="ECO:0000256" key="2">
    <source>
        <dbReference type="ARBA" id="ARBA00005417"/>
    </source>
</evidence>
<evidence type="ECO:0000313" key="11">
    <source>
        <dbReference type="EMBL" id="CUO50418.1"/>
    </source>
</evidence>